<feature type="transmembrane region" description="Helical" evidence="4">
    <location>
        <begin position="399"/>
        <end position="424"/>
    </location>
</feature>
<feature type="compositionally biased region" description="Low complexity" evidence="3">
    <location>
        <begin position="262"/>
        <end position="274"/>
    </location>
</feature>
<keyword evidence="4" id="KW-0472">Membrane</keyword>
<comment type="similarity">
    <text evidence="2">Belongs to the major facilitator superfamily. Monocarboxylate porter (TC 2.A.1.13) family.</text>
</comment>
<dbReference type="Pfam" id="PF07690">
    <property type="entry name" value="MFS_1"/>
    <property type="match status" value="1"/>
</dbReference>
<dbReference type="Proteomes" id="UP000827284">
    <property type="component" value="Unassembled WGS sequence"/>
</dbReference>
<evidence type="ECO:0000256" key="4">
    <source>
        <dbReference type="SAM" id="Phobius"/>
    </source>
</evidence>
<dbReference type="PANTHER" id="PTHR11360:SF284">
    <property type="entry name" value="EG:103B4.3 PROTEIN-RELATED"/>
    <property type="match status" value="1"/>
</dbReference>
<accession>A0A9P3M1K2</accession>
<keyword evidence="4" id="KW-0812">Transmembrane</keyword>
<evidence type="ECO:0000256" key="1">
    <source>
        <dbReference type="ARBA" id="ARBA00004141"/>
    </source>
</evidence>
<dbReference type="PANTHER" id="PTHR11360">
    <property type="entry name" value="MONOCARBOXYLATE TRANSPORTER"/>
    <property type="match status" value="1"/>
</dbReference>
<dbReference type="SUPFAM" id="SSF103473">
    <property type="entry name" value="MFS general substrate transporter"/>
    <property type="match status" value="1"/>
</dbReference>
<dbReference type="OrthoDB" id="5667at2759"/>
<feature type="transmembrane region" description="Helical" evidence="4">
    <location>
        <begin position="373"/>
        <end position="393"/>
    </location>
</feature>
<feature type="transmembrane region" description="Helical" evidence="4">
    <location>
        <begin position="436"/>
        <end position="456"/>
    </location>
</feature>
<comment type="caution">
    <text evidence="6">The sequence shown here is derived from an EMBL/GenBank/DDBJ whole genome shotgun (WGS) entry which is preliminary data.</text>
</comment>
<gene>
    <name evidence="6" type="ORF">EMPS_10742</name>
</gene>
<feature type="transmembrane region" description="Helical" evidence="4">
    <location>
        <begin position="184"/>
        <end position="205"/>
    </location>
</feature>
<dbReference type="EMBL" id="BQFW01000015">
    <property type="protein sequence ID" value="GJJ78383.1"/>
    <property type="molecule type" value="Genomic_DNA"/>
</dbReference>
<feature type="transmembrane region" description="Helical" evidence="4">
    <location>
        <begin position="149"/>
        <end position="172"/>
    </location>
</feature>
<evidence type="ECO:0000259" key="5">
    <source>
        <dbReference type="PROSITE" id="PS50850"/>
    </source>
</evidence>
<dbReference type="InterPro" id="IPR011701">
    <property type="entry name" value="MFS"/>
</dbReference>
<feature type="region of interest" description="Disordered" evidence="3">
    <location>
        <begin position="249"/>
        <end position="276"/>
    </location>
</feature>
<dbReference type="InterPro" id="IPR036259">
    <property type="entry name" value="MFS_trans_sf"/>
</dbReference>
<evidence type="ECO:0000256" key="3">
    <source>
        <dbReference type="SAM" id="MobiDB-lite"/>
    </source>
</evidence>
<protein>
    <recommendedName>
        <fullName evidence="5">Major facilitator superfamily (MFS) profile domain-containing protein</fullName>
    </recommendedName>
</protein>
<feature type="transmembrane region" description="Helical" evidence="4">
    <location>
        <begin position="217"/>
        <end position="237"/>
    </location>
</feature>
<feature type="transmembrane region" description="Helical" evidence="4">
    <location>
        <begin position="97"/>
        <end position="117"/>
    </location>
</feature>
<feature type="transmembrane region" description="Helical" evidence="4">
    <location>
        <begin position="309"/>
        <end position="328"/>
    </location>
</feature>
<sequence>MATSEPSDKSSFTDQQQLTQDTHATQISMPSSSKPQQEDYNPSQEYYPEGGFGWFVLGGTFVITYWMLGMNAVWGILQEYFLANQTFPDTDSQQLTWIGSIGCASVYVAAPMVVLLNSILGTKLVLSFGLILGSIGFIGGSFATQAWHLYFSLAIPFGLGTCFLYITSCAALNQYFFKKRAFTCGIASAGSSIGGATLTPLMGYMLDRYGYRSTIRIIGGILIACVAIAIGCIRPLFSFSAPAPLRKFDLEQPPQPQPQPQPQSQQPRQQQQQQDADEIRIATPPLPLSPSPAKREAPRIHLGFSVFQSVNYTLLVIAAMLFALAYYAPIVLVPTYATSIGLTSGQAASLISVSTGTTVILRPIMGLVADRVGALNTMILSALVAGTSCLVLWMMAHSFAVLAAFMALFGGFQGVLSLLFMVAASKTVTLDRMPSAMSFVIFSTSLGYILGSPLTSVIVNHENGGNRGAAIFVGTIDFLCLALLVAIRFRTNREVFVAV</sequence>
<comment type="subcellular location">
    <subcellularLocation>
        <location evidence="1">Membrane</location>
        <topology evidence="1">Multi-pass membrane protein</topology>
    </subcellularLocation>
</comment>
<name>A0A9P3M1K2_9FUNG</name>
<dbReference type="InterPro" id="IPR020846">
    <property type="entry name" value="MFS_dom"/>
</dbReference>
<feature type="domain" description="Major facilitator superfamily (MFS) profile" evidence="5">
    <location>
        <begin position="311"/>
        <end position="499"/>
    </location>
</feature>
<dbReference type="InterPro" id="IPR050327">
    <property type="entry name" value="Proton-linked_MCT"/>
</dbReference>
<dbReference type="AlphaFoldDB" id="A0A9P3M1K2"/>
<feature type="transmembrane region" description="Helical" evidence="4">
    <location>
        <begin position="468"/>
        <end position="487"/>
    </location>
</feature>
<feature type="transmembrane region" description="Helical" evidence="4">
    <location>
        <begin position="124"/>
        <end position="143"/>
    </location>
</feature>
<dbReference type="PROSITE" id="PS50850">
    <property type="entry name" value="MFS"/>
    <property type="match status" value="1"/>
</dbReference>
<evidence type="ECO:0000313" key="6">
    <source>
        <dbReference type="EMBL" id="GJJ78383.1"/>
    </source>
</evidence>
<evidence type="ECO:0000256" key="2">
    <source>
        <dbReference type="ARBA" id="ARBA00006727"/>
    </source>
</evidence>
<reference evidence="6" key="1">
    <citation type="submission" date="2021-11" db="EMBL/GenBank/DDBJ databases">
        <authorList>
            <person name="Herlambang A."/>
            <person name="Guo Y."/>
            <person name="Takashima Y."/>
            <person name="Nishizawa T."/>
        </authorList>
    </citation>
    <scope>NUCLEOTIDE SEQUENCE</scope>
    <source>
        <strain evidence="6">E1425</strain>
    </source>
</reference>
<reference evidence="6" key="2">
    <citation type="journal article" date="2022" name="Microbiol. Resour. Announc.">
        <title>Whole-Genome Sequence of Entomortierella parvispora E1425, a Mucoromycotan Fungus Associated with Burkholderiaceae-Related Endosymbiotic Bacteria.</title>
        <authorList>
            <person name="Herlambang A."/>
            <person name="Guo Y."/>
            <person name="Takashima Y."/>
            <person name="Narisawa K."/>
            <person name="Ohta H."/>
            <person name="Nishizawa T."/>
        </authorList>
    </citation>
    <scope>NUCLEOTIDE SEQUENCE</scope>
    <source>
        <strain evidence="6">E1425</strain>
    </source>
</reference>
<organism evidence="6 7">
    <name type="scientific">Entomortierella parvispora</name>
    <dbReference type="NCBI Taxonomy" id="205924"/>
    <lineage>
        <taxon>Eukaryota</taxon>
        <taxon>Fungi</taxon>
        <taxon>Fungi incertae sedis</taxon>
        <taxon>Mucoromycota</taxon>
        <taxon>Mortierellomycotina</taxon>
        <taxon>Mortierellomycetes</taxon>
        <taxon>Mortierellales</taxon>
        <taxon>Mortierellaceae</taxon>
        <taxon>Entomortierella</taxon>
    </lineage>
</organism>
<feature type="transmembrane region" description="Helical" evidence="4">
    <location>
        <begin position="52"/>
        <end position="77"/>
    </location>
</feature>
<keyword evidence="7" id="KW-1185">Reference proteome</keyword>
<evidence type="ECO:0000313" key="7">
    <source>
        <dbReference type="Proteomes" id="UP000827284"/>
    </source>
</evidence>
<dbReference type="GO" id="GO:0016020">
    <property type="term" value="C:membrane"/>
    <property type="evidence" value="ECO:0007669"/>
    <property type="project" value="UniProtKB-SubCell"/>
</dbReference>
<keyword evidence="4" id="KW-1133">Transmembrane helix</keyword>
<proteinExistence type="inferred from homology"/>
<feature type="transmembrane region" description="Helical" evidence="4">
    <location>
        <begin position="340"/>
        <end position="361"/>
    </location>
</feature>
<dbReference type="Gene3D" id="1.20.1250.20">
    <property type="entry name" value="MFS general substrate transporter like domains"/>
    <property type="match status" value="1"/>
</dbReference>
<feature type="region of interest" description="Disordered" evidence="3">
    <location>
        <begin position="1"/>
        <end position="42"/>
    </location>
</feature>
<dbReference type="GO" id="GO:0022857">
    <property type="term" value="F:transmembrane transporter activity"/>
    <property type="evidence" value="ECO:0007669"/>
    <property type="project" value="InterPro"/>
</dbReference>